<reference evidence="16 17" key="1">
    <citation type="submission" date="2024-08" db="EMBL/GenBank/DDBJ databases">
        <title>Clostridium lapicellarii sp. nov., and Clostridium renhuaiense sp. nov., two species isolated from the mud in a fermentation cellar used for producing sauce-flavour Chinese liquors.</title>
        <authorList>
            <person name="Yang F."/>
            <person name="Wang H."/>
            <person name="Chen L.Q."/>
            <person name="Zhou N."/>
            <person name="Lu J.J."/>
            <person name="Pu X.X."/>
            <person name="Wan B."/>
            <person name="Wang L."/>
            <person name="Liu S.J."/>
        </authorList>
    </citation>
    <scope>NUCLEOTIDE SEQUENCE [LARGE SCALE GENOMIC DNA]</scope>
    <source>
        <strain evidence="16 17">MT-5</strain>
    </source>
</reference>
<keyword evidence="9 14" id="KW-0521">NADP</keyword>
<evidence type="ECO:0000256" key="9">
    <source>
        <dbReference type="ARBA" id="ARBA00022857"/>
    </source>
</evidence>
<dbReference type="InterPro" id="IPR011549">
    <property type="entry name" value="RibD_C"/>
</dbReference>
<dbReference type="InterPro" id="IPR002125">
    <property type="entry name" value="CMP_dCMP_dom"/>
</dbReference>
<keyword evidence="14 16" id="KW-0378">Hydrolase</keyword>
<comment type="pathway">
    <text evidence="3 14">Cofactor biosynthesis; riboflavin biosynthesis; 5-amino-6-(D-ribitylamino)uracil from GTP: step 3/4.</text>
</comment>
<dbReference type="InterPro" id="IPR024072">
    <property type="entry name" value="DHFR-like_dom_sf"/>
</dbReference>
<dbReference type="GO" id="GO:0008703">
    <property type="term" value="F:5-amino-6-(5-phosphoribosylamino)uracil reductase activity"/>
    <property type="evidence" value="ECO:0007669"/>
    <property type="project" value="UniProtKB-EC"/>
</dbReference>
<dbReference type="SUPFAM" id="SSF53927">
    <property type="entry name" value="Cytidine deaminase-like"/>
    <property type="match status" value="1"/>
</dbReference>
<evidence type="ECO:0000313" key="17">
    <source>
        <dbReference type="Proteomes" id="UP001564657"/>
    </source>
</evidence>
<comment type="similarity">
    <text evidence="4 14">In the N-terminal section; belongs to the cytidine and deoxycytidylate deaminase family.</text>
</comment>
<dbReference type="GO" id="GO:0008835">
    <property type="term" value="F:diaminohydroxyphosphoribosylaminopyrimidine deaminase activity"/>
    <property type="evidence" value="ECO:0007669"/>
    <property type="project" value="UniProtKB-EC"/>
</dbReference>
<dbReference type="PROSITE" id="PS51747">
    <property type="entry name" value="CYT_DCMP_DEAMINASES_2"/>
    <property type="match status" value="1"/>
</dbReference>
<keyword evidence="7 14" id="KW-0479">Metal-binding</keyword>
<dbReference type="Gene3D" id="3.40.430.10">
    <property type="entry name" value="Dihydrofolate Reductase, subunit A"/>
    <property type="match status" value="1"/>
</dbReference>
<comment type="caution">
    <text evidence="16">The sequence shown here is derived from an EMBL/GenBank/DDBJ whole genome shotgun (WGS) entry which is preliminary data.</text>
</comment>
<evidence type="ECO:0000259" key="15">
    <source>
        <dbReference type="PROSITE" id="PS51747"/>
    </source>
</evidence>
<evidence type="ECO:0000256" key="4">
    <source>
        <dbReference type="ARBA" id="ARBA00005259"/>
    </source>
</evidence>
<evidence type="ECO:0000256" key="11">
    <source>
        <dbReference type="ARBA" id="ARBA00023268"/>
    </source>
</evidence>
<dbReference type="EC" id="3.5.4.26" evidence="14"/>
<gene>
    <name evidence="16" type="primary">ribD</name>
    <name evidence="16" type="ORF">AB8U03_10225</name>
</gene>
<dbReference type="PIRSF" id="PIRSF006769">
    <property type="entry name" value="RibD"/>
    <property type="match status" value="1"/>
</dbReference>
<keyword evidence="6 14" id="KW-0686">Riboflavin biosynthesis</keyword>
<sequence length="364" mass="40026">MTDENYMKIAIELAKKGRGWVSPNPMVGAVIVKNNEIIGTGYHKKCGELHAERNAIASCTKSPKGSTMYVTLEPCCHWGRTPPCTEAIIQNEISRVIIGTKDPNALVSGKGIDILKKHGIKIKTGILQNECMELNQVFFHYIKTKTPFVVMKYAMTLDGKIATCTGESKWITGEAAREHVHMSRHTYSAIMVGINTVIADDPLLTCRLPHGKNPKRIICDTNLRIPSSSKIIQTAKEFQTYVATDSEDTWKIQRLIDSGCFIIKTPKKDKHLDLNALMIKLGRENIDSILLEGGSTLNYSALSSGIVNKVQAYVSPKILGGSQAKTPVGGIGIHRLKDAFGLDNKKITVIGEDILLEFHVKGGE</sequence>
<keyword evidence="10 14" id="KW-0560">Oxidoreductase</keyword>
<dbReference type="InterPro" id="IPR016193">
    <property type="entry name" value="Cytidine_deaminase-like"/>
</dbReference>
<evidence type="ECO:0000256" key="7">
    <source>
        <dbReference type="ARBA" id="ARBA00022723"/>
    </source>
</evidence>
<dbReference type="InterPro" id="IPR004794">
    <property type="entry name" value="Eubact_RibD"/>
</dbReference>
<evidence type="ECO:0000256" key="12">
    <source>
        <dbReference type="ARBA" id="ARBA00049861"/>
    </source>
</evidence>
<evidence type="ECO:0000256" key="10">
    <source>
        <dbReference type="ARBA" id="ARBA00023002"/>
    </source>
</evidence>
<dbReference type="PROSITE" id="PS00903">
    <property type="entry name" value="CYT_DCMP_DEAMINASES_1"/>
    <property type="match status" value="1"/>
</dbReference>
<comment type="pathway">
    <text evidence="2 14">Cofactor biosynthesis; riboflavin biosynthesis; 5-amino-6-(D-ribitylamino)uracil from GTP: step 2/4.</text>
</comment>
<evidence type="ECO:0000256" key="8">
    <source>
        <dbReference type="ARBA" id="ARBA00022833"/>
    </source>
</evidence>
<evidence type="ECO:0000256" key="5">
    <source>
        <dbReference type="ARBA" id="ARBA00007417"/>
    </source>
</evidence>
<organism evidence="16 17">
    <name type="scientific">Clostridium moutaii</name>
    <dbReference type="NCBI Taxonomy" id="3240932"/>
    <lineage>
        <taxon>Bacteria</taxon>
        <taxon>Bacillati</taxon>
        <taxon>Bacillota</taxon>
        <taxon>Clostridia</taxon>
        <taxon>Eubacteriales</taxon>
        <taxon>Clostridiaceae</taxon>
        <taxon>Clostridium</taxon>
    </lineage>
</organism>
<keyword evidence="8 14" id="KW-0862">Zinc</keyword>
<name>A0ABV4BS60_9CLOT</name>
<comment type="function">
    <text evidence="1 14">Converts 2,5-diamino-6-(ribosylamino)-4(3h)-pyrimidinone 5'-phosphate into 5-amino-6-(ribosylamino)-2,4(1h,3h)-pyrimidinedione 5'-phosphate.</text>
</comment>
<dbReference type="PANTHER" id="PTHR38011:SF7">
    <property type="entry name" value="2,5-DIAMINO-6-RIBOSYLAMINO-4(3H)-PYRIMIDINONE 5'-PHOSPHATE REDUCTASE"/>
    <property type="match status" value="1"/>
</dbReference>
<dbReference type="InterPro" id="IPR016192">
    <property type="entry name" value="APOBEC/CMP_deaminase_Zn-bd"/>
</dbReference>
<comment type="catalytic activity">
    <reaction evidence="12 14">
        <text>5-amino-6-(5-phospho-D-ribitylamino)uracil + NADP(+) = 5-amino-6-(5-phospho-D-ribosylamino)uracil + NADPH + H(+)</text>
        <dbReference type="Rhea" id="RHEA:17845"/>
        <dbReference type="ChEBI" id="CHEBI:15378"/>
        <dbReference type="ChEBI" id="CHEBI:57783"/>
        <dbReference type="ChEBI" id="CHEBI:58349"/>
        <dbReference type="ChEBI" id="CHEBI:58421"/>
        <dbReference type="ChEBI" id="CHEBI:58453"/>
        <dbReference type="EC" id="1.1.1.193"/>
    </reaction>
</comment>
<accession>A0ABV4BS60</accession>
<dbReference type="SUPFAM" id="SSF53597">
    <property type="entry name" value="Dihydrofolate reductase-like"/>
    <property type="match status" value="1"/>
</dbReference>
<dbReference type="Pfam" id="PF00383">
    <property type="entry name" value="dCMP_cyt_deam_1"/>
    <property type="match status" value="1"/>
</dbReference>
<dbReference type="EC" id="1.1.1.193" evidence="14"/>
<evidence type="ECO:0000256" key="1">
    <source>
        <dbReference type="ARBA" id="ARBA00002151"/>
    </source>
</evidence>
<dbReference type="NCBIfam" id="TIGR00326">
    <property type="entry name" value="eubact_ribD"/>
    <property type="match status" value="1"/>
</dbReference>
<dbReference type="RefSeq" id="WP_369704452.1">
    <property type="nucleotide sequence ID" value="NZ_JBGEWD010000008.1"/>
</dbReference>
<evidence type="ECO:0000313" key="16">
    <source>
        <dbReference type="EMBL" id="MEY8000566.1"/>
    </source>
</evidence>
<protein>
    <recommendedName>
        <fullName evidence="14">Riboflavin biosynthesis protein RibD</fullName>
    </recommendedName>
    <domain>
        <recommendedName>
            <fullName evidence="14">Diaminohydroxyphosphoribosylaminopyrimidine deaminase</fullName>
            <shortName evidence="14">DRAP deaminase</shortName>
            <ecNumber evidence="14">3.5.4.26</ecNumber>
        </recommendedName>
        <alternativeName>
            <fullName evidence="14">Riboflavin-specific deaminase</fullName>
        </alternativeName>
    </domain>
    <domain>
        <recommendedName>
            <fullName evidence="14">5-amino-6-(5-phosphoribosylamino)uracil reductase</fullName>
            <ecNumber evidence="14">1.1.1.193</ecNumber>
        </recommendedName>
        <alternativeName>
            <fullName evidence="14">HTP reductase</fullName>
        </alternativeName>
    </domain>
</protein>
<comment type="catalytic activity">
    <reaction evidence="13 14">
        <text>2,5-diamino-6-hydroxy-4-(5-phosphoribosylamino)-pyrimidine + H2O + H(+) = 5-amino-6-(5-phospho-D-ribosylamino)uracil + NH4(+)</text>
        <dbReference type="Rhea" id="RHEA:21868"/>
        <dbReference type="ChEBI" id="CHEBI:15377"/>
        <dbReference type="ChEBI" id="CHEBI:15378"/>
        <dbReference type="ChEBI" id="CHEBI:28938"/>
        <dbReference type="ChEBI" id="CHEBI:58453"/>
        <dbReference type="ChEBI" id="CHEBI:58614"/>
        <dbReference type="EC" id="3.5.4.26"/>
    </reaction>
</comment>
<dbReference type="PANTHER" id="PTHR38011">
    <property type="entry name" value="DIHYDROFOLATE REDUCTASE FAMILY PROTEIN (AFU_ORTHOLOGUE AFUA_8G06820)"/>
    <property type="match status" value="1"/>
</dbReference>
<evidence type="ECO:0000256" key="6">
    <source>
        <dbReference type="ARBA" id="ARBA00022619"/>
    </source>
</evidence>
<keyword evidence="17" id="KW-1185">Reference proteome</keyword>
<keyword evidence="11" id="KW-0511">Multifunctional enzyme</keyword>
<dbReference type="Proteomes" id="UP001564657">
    <property type="component" value="Unassembled WGS sequence"/>
</dbReference>
<dbReference type="NCBIfam" id="TIGR00227">
    <property type="entry name" value="ribD_Cterm"/>
    <property type="match status" value="1"/>
</dbReference>
<comment type="cofactor">
    <cofactor evidence="14">
        <name>Zn(2+)</name>
        <dbReference type="ChEBI" id="CHEBI:29105"/>
    </cofactor>
    <text evidence="14">Binds 1 zinc ion.</text>
</comment>
<proteinExistence type="inferred from homology"/>
<dbReference type="Pfam" id="PF01872">
    <property type="entry name" value="RibD_C"/>
    <property type="match status" value="1"/>
</dbReference>
<evidence type="ECO:0000256" key="13">
    <source>
        <dbReference type="ARBA" id="ARBA00049886"/>
    </source>
</evidence>
<dbReference type="InterPro" id="IPR050765">
    <property type="entry name" value="Riboflavin_Biosynth_HTPR"/>
</dbReference>
<evidence type="ECO:0000256" key="14">
    <source>
        <dbReference type="PIRNR" id="PIRNR006769"/>
    </source>
</evidence>
<evidence type="ECO:0000256" key="3">
    <source>
        <dbReference type="ARBA" id="ARBA00004910"/>
    </source>
</evidence>
<dbReference type="Gene3D" id="3.40.140.10">
    <property type="entry name" value="Cytidine Deaminase, domain 2"/>
    <property type="match status" value="1"/>
</dbReference>
<dbReference type="EMBL" id="JBGEWD010000008">
    <property type="protein sequence ID" value="MEY8000566.1"/>
    <property type="molecule type" value="Genomic_DNA"/>
</dbReference>
<comment type="similarity">
    <text evidence="5 14">In the C-terminal section; belongs to the HTP reductase family.</text>
</comment>
<dbReference type="InterPro" id="IPR002734">
    <property type="entry name" value="RibDG_C"/>
</dbReference>
<feature type="domain" description="CMP/dCMP-type deaminase" evidence="15">
    <location>
        <begin position="1"/>
        <end position="109"/>
    </location>
</feature>
<dbReference type="CDD" id="cd01284">
    <property type="entry name" value="Riboflavin_deaminase-reductase"/>
    <property type="match status" value="1"/>
</dbReference>
<evidence type="ECO:0000256" key="2">
    <source>
        <dbReference type="ARBA" id="ARBA00004882"/>
    </source>
</evidence>